<evidence type="ECO:0000313" key="3">
    <source>
        <dbReference type="Proteomes" id="UP001649230"/>
    </source>
</evidence>
<keyword evidence="1" id="KW-0472">Membrane</keyword>
<feature type="transmembrane region" description="Helical" evidence="1">
    <location>
        <begin position="33"/>
        <end position="51"/>
    </location>
</feature>
<reference evidence="2 3" key="1">
    <citation type="journal article" date="2024" name="Int. J. Syst. Evol. Microbiol.">
        <title>Paenibacillus hexagrammi sp. nov., a novel bacterium isolated from the gut content of Hexagrammos agrammus.</title>
        <authorList>
            <person name="Jung H.K."/>
            <person name="Kim D.G."/>
            <person name="Zin H."/>
            <person name="Park J."/>
            <person name="Jung H."/>
            <person name="Kim Y.O."/>
            <person name="Kong H.J."/>
            <person name="Kim J.W."/>
            <person name="Kim Y.S."/>
        </authorList>
    </citation>
    <scope>NUCLEOTIDE SEQUENCE [LARGE SCALE GENOMIC DNA]</scope>
    <source>
        <strain evidence="2 3">YPD9-1</strain>
    </source>
</reference>
<dbReference type="EMBL" id="CP090978">
    <property type="protein sequence ID" value="UJF31734.1"/>
    <property type="molecule type" value="Genomic_DNA"/>
</dbReference>
<gene>
    <name evidence="2" type="ORF">L0M14_18365</name>
</gene>
<feature type="transmembrane region" description="Helical" evidence="1">
    <location>
        <begin position="7"/>
        <end position="26"/>
    </location>
</feature>
<dbReference type="RefSeq" id="WP_235118079.1">
    <property type="nucleotide sequence ID" value="NZ_CP090978.1"/>
</dbReference>
<proteinExistence type="predicted"/>
<feature type="transmembrane region" description="Helical" evidence="1">
    <location>
        <begin position="137"/>
        <end position="158"/>
    </location>
</feature>
<protein>
    <submittedName>
        <fullName evidence="2">Uncharacterized protein</fullName>
    </submittedName>
</protein>
<feature type="transmembrane region" description="Helical" evidence="1">
    <location>
        <begin position="104"/>
        <end position="125"/>
    </location>
</feature>
<name>A0ABY3SER8_9BACL</name>
<keyword evidence="1" id="KW-0812">Transmembrane</keyword>
<evidence type="ECO:0000256" key="1">
    <source>
        <dbReference type="SAM" id="Phobius"/>
    </source>
</evidence>
<accession>A0ABY3SER8</accession>
<keyword evidence="1" id="KW-1133">Transmembrane helix</keyword>
<evidence type="ECO:0000313" key="2">
    <source>
        <dbReference type="EMBL" id="UJF31734.1"/>
    </source>
</evidence>
<dbReference type="Proteomes" id="UP001649230">
    <property type="component" value="Chromosome"/>
</dbReference>
<keyword evidence="3" id="KW-1185">Reference proteome</keyword>
<organism evidence="2 3">
    <name type="scientific">Paenibacillus hexagrammi</name>
    <dbReference type="NCBI Taxonomy" id="2908839"/>
    <lineage>
        <taxon>Bacteria</taxon>
        <taxon>Bacillati</taxon>
        <taxon>Bacillota</taxon>
        <taxon>Bacilli</taxon>
        <taxon>Bacillales</taxon>
        <taxon>Paenibacillaceae</taxon>
        <taxon>Paenibacillus</taxon>
    </lineage>
</organism>
<sequence length="168" mass="20114">MNFHVDWNEWFIVICSVIAMTVFFRIRKHFDAITIVILWTFNVAFVASSDYELAAPPFELYYCGDNTTYEPITAVAHVFLYTPFSFMFLFLYDKWNLREKKNRMRLVFYIAGWTAFSIFFEWLQILNGFFVYTGWKLYYSIPVYPVSALILIKVYHFIGNHLPLRKKA</sequence>
<feature type="transmembrane region" description="Helical" evidence="1">
    <location>
        <begin position="71"/>
        <end position="92"/>
    </location>
</feature>